<proteinExistence type="predicted"/>
<organism evidence="2 5">
    <name type="scientific">Weissella cibaria</name>
    <dbReference type="NCBI Taxonomy" id="137591"/>
    <lineage>
        <taxon>Bacteria</taxon>
        <taxon>Bacillati</taxon>
        <taxon>Bacillota</taxon>
        <taxon>Bacilli</taxon>
        <taxon>Lactobacillales</taxon>
        <taxon>Lactobacillaceae</taxon>
        <taxon>Weissella</taxon>
    </lineage>
</organism>
<keyword evidence="1" id="KW-0472">Membrane</keyword>
<evidence type="ECO:0000313" key="4">
    <source>
        <dbReference type="Proteomes" id="UP000032287"/>
    </source>
</evidence>
<dbReference type="PATRIC" id="fig|137591.24.peg.2361"/>
<name>A0A0D1KIM9_9LACO</name>
<reference evidence="4 5" key="1">
    <citation type="journal article" date="2015" name="Microbiology (Mosc.)">
        <title>Genomics of the Weissella cibaria species with an examination of its metabolic traits.</title>
        <authorList>
            <person name="Lynch K.M."/>
            <person name="Lucid A."/>
            <person name="Arendt E.K."/>
            <person name="Sleator R.D."/>
            <person name="Lucey B."/>
            <person name="Coffey A."/>
        </authorList>
    </citation>
    <scope>NUCLEOTIDE SEQUENCE [LARGE SCALE GENOMIC DNA]</scope>
    <source>
        <strain evidence="2 5">AB3b</strain>
        <strain evidence="3 4">MG1</strain>
    </source>
</reference>
<keyword evidence="4" id="KW-1185">Reference proteome</keyword>
<keyword evidence="1" id="KW-1133">Transmembrane helix</keyword>
<comment type="caution">
    <text evidence="2">The sequence shown here is derived from an EMBL/GenBank/DDBJ whole genome shotgun (WGS) entry which is preliminary data.</text>
</comment>
<evidence type="ECO:0000256" key="1">
    <source>
        <dbReference type="SAM" id="Phobius"/>
    </source>
</evidence>
<dbReference type="EMBL" id="JWHT01000083">
    <property type="protein sequence ID" value="KIU19374.1"/>
    <property type="molecule type" value="Genomic_DNA"/>
</dbReference>
<evidence type="ECO:0000313" key="2">
    <source>
        <dbReference type="EMBL" id="KIU19374.1"/>
    </source>
</evidence>
<dbReference type="EMBL" id="JWHU01000034">
    <property type="protein sequence ID" value="KIU19583.1"/>
    <property type="molecule type" value="Genomic_DNA"/>
</dbReference>
<keyword evidence="1" id="KW-0812">Transmembrane</keyword>
<evidence type="ECO:0000313" key="5">
    <source>
        <dbReference type="Proteomes" id="UP000032289"/>
    </source>
</evidence>
<protein>
    <recommendedName>
        <fullName evidence="6">DUF3789 domain-containing protein</fullName>
    </recommendedName>
</protein>
<evidence type="ECO:0000313" key="3">
    <source>
        <dbReference type="EMBL" id="KIU19583.1"/>
    </source>
</evidence>
<dbReference type="Proteomes" id="UP000032287">
    <property type="component" value="Unassembled WGS sequence"/>
</dbReference>
<sequence>MYILGIILAFILGGLVGVVGMAMLVAGRRSEKD</sequence>
<accession>A0A0D1KIM9</accession>
<feature type="transmembrane region" description="Helical" evidence="1">
    <location>
        <begin position="6"/>
        <end position="27"/>
    </location>
</feature>
<evidence type="ECO:0008006" key="6">
    <source>
        <dbReference type="Google" id="ProtNLM"/>
    </source>
</evidence>
<dbReference type="Proteomes" id="UP000032289">
    <property type="component" value="Unassembled WGS sequence"/>
</dbReference>
<dbReference type="AlphaFoldDB" id="A0A0D1KIM9"/>
<gene>
    <name evidence="2" type="ORF">ab3b_02402</name>
    <name evidence="3" type="ORF">QX99_01599</name>
</gene>